<dbReference type="Proteomes" id="UP000184406">
    <property type="component" value="Unassembled WGS sequence"/>
</dbReference>
<sequence>MTKEEKLKILDISWALHSQVEKSYLNNPANKGDTEWLDKQRMLLADMALHLLQTSIKPGEIKLERFRDNLNAILTIADQFLPKADLKKATEKLYENL</sequence>
<proteinExistence type="predicted"/>
<name>A0A1M4YYR7_9FLAO</name>
<dbReference type="EMBL" id="FQUX01000002">
    <property type="protein sequence ID" value="SHF10890.1"/>
    <property type="molecule type" value="Genomic_DNA"/>
</dbReference>
<evidence type="ECO:0000313" key="2">
    <source>
        <dbReference type="Proteomes" id="UP000184406"/>
    </source>
</evidence>
<evidence type="ECO:0000313" key="1">
    <source>
        <dbReference type="EMBL" id="SHF10890.1"/>
    </source>
</evidence>
<dbReference type="AlphaFoldDB" id="A0A1M4YYR7"/>
<gene>
    <name evidence="1" type="ORF">SAMN03080594_102628</name>
</gene>
<dbReference type="RefSeq" id="WP_072861432.1">
    <property type="nucleotide sequence ID" value="NZ_FQUX01000002.1"/>
</dbReference>
<protein>
    <submittedName>
        <fullName evidence="1">Uncharacterized protein</fullName>
    </submittedName>
</protein>
<organism evidence="1 2">
    <name type="scientific">Arenibacter palladensis</name>
    <dbReference type="NCBI Taxonomy" id="237373"/>
    <lineage>
        <taxon>Bacteria</taxon>
        <taxon>Pseudomonadati</taxon>
        <taxon>Bacteroidota</taxon>
        <taxon>Flavobacteriia</taxon>
        <taxon>Flavobacteriales</taxon>
        <taxon>Flavobacteriaceae</taxon>
        <taxon>Arenibacter</taxon>
    </lineage>
</organism>
<dbReference type="OrthoDB" id="8756810at2"/>
<keyword evidence="2" id="KW-1185">Reference proteome</keyword>
<reference evidence="2" key="1">
    <citation type="submission" date="2016-11" db="EMBL/GenBank/DDBJ databases">
        <authorList>
            <person name="Varghese N."/>
            <person name="Submissions S."/>
        </authorList>
    </citation>
    <scope>NUCLEOTIDE SEQUENCE [LARGE SCALE GENOMIC DNA]</scope>
    <source>
        <strain evidence="2">DSM 17539</strain>
    </source>
</reference>
<accession>A0A1M4YYR7</accession>